<evidence type="ECO:0000313" key="2">
    <source>
        <dbReference type="EMBL" id="SNS33716.1"/>
    </source>
</evidence>
<dbReference type="RefSeq" id="WP_275407903.1">
    <property type="nucleotide sequence ID" value="NZ_BOMU01000071.1"/>
</dbReference>
<reference evidence="2 3" key="1">
    <citation type="submission" date="2017-06" db="EMBL/GenBank/DDBJ databases">
        <authorList>
            <person name="Kim H.J."/>
            <person name="Triplett B.A."/>
        </authorList>
    </citation>
    <scope>NUCLEOTIDE SEQUENCE [LARGE SCALE GENOMIC DNA]</scope>
    <source>
        <strain evidence="2 3">DSM 43151</strain>
    </source>
</reference>
<protein>
    <submittedName>
        <fullName evidence="2">Uncharacterized protein</fullName>
    </submittedName>
</protein>
<name>A0A239DMJ1_9ACTN</name>
<evidence type="ECO:0000313" key="3">
    <source>
        <dbReference type="Proteomes" id="UP000198415"/>
    </source>
</evidence>
<evidence type="ECO:0000256" key="1">
    <source>
        <dbReference type="SAM" id="SignalP"/>
    </source>
</evidence>
<keyword evidence="3" id="KW-1185">Reference proteome</keyword>
<dbReference type="Proteomes" id="UP000198415">
    <property type="component" value="Unassembled WGS sequence"/>
</dbReference>
<proteinExistence type="predicted"/>
<dbReference type="AlphaFoldDB" id="A0A239DMJ1"/>
<feature type="chain" id="PRO_5013348664" evidence="1">
    <location>
        <begin position="30"/>
        <end position="42"/>
    </location>
</feature>
<gene>
    <name evidence="2" type="ORF">SAMN06264365_1145</name>
</gene>
<dbReference type="EMBL" id="FZNR01000014">
    <property type="protein sequence ID" value="SNS33716.1"/>
    <property type="molecule type" value="Genomic_DNA"/>
</dbReference>
<sequence length="42" mass="4012">MSVRTRPAILLATASVAVGLLLAPGAAVAAANLTAAQQSPAP</sequence>
<accession>A0A239DMJ1</accession>
<organism evidence="2 3">
    <name type="scientific">Actinoplanes regularis</name>
    <dbReference type="NCBI Taxonomy" id="52697"/>
    <lineage>
        <taxon>Bacteria</taxon>
        <taxon>Bacillati</taxon>
        <taxon>Actinomycetota</taxon>
        <taxon>Actinomycetes</taxon>
        <taxon>Micromonosporales</taxon>
        <taxon>Micromonosporaceae</taxon>
        <taxon>Actinoplanes</taxon>
    </lineage>
</organism>
<keyword evidence="1" id="KW-0732">Signal</keyword>
<feature type="signal peptide" evidence="1">
    <location>
        <begin position="1"/>
        <end position="29"/>
    </location>
</feature>